<feature type="region of interest" description="Disordered" evidence="1">
    <location>
        <begin position="202"/>
        <end position="236"/>
    </location>
</feature>
<comment type="caution">
    <text evidence="2">The sequence shown here is derived from an EMBL/GenBank/DDBJ whole genome shotgun (WGS) entry which is preliminary data.</text>
</comment>
<feature type="compositionally biased region" description="Basic residues" evidence="1">
    <location>
        <begin position="227"/>
        <end position="236"/>
    </location>
</feature>
<name>A0A9P8S9P5_9HYPO</name>
<dbReference type="Proteomes" id="UP000764110">
    <property type="component" value="Unassembled WGS sequence"/>
</dbReference>
<organism evidence="2 3">
    <name type="scientific">Metarhizium humberi</name>
    <dbReference type="NCBI Taxonomy" id="2596975"/>
    <lineage>
        <taxon>Eukaryota</taxon>
        <taxon>Fungi</taxon>
        <taxon>Dikarya</taxon>
        <taxon>Ascomycota</taxon>
        <taxon>Pezizomycotina</taxon>
        <taxon>Sordariomycetes</taxon>
        <taxon>Hypocreomycetidae</taxon>
        <taxon>Hypocreales</taxon>
        <taxon>Clavicipitaceae</taxon>
        <taxon>Metarhizium</taxon>
    </lineage>
</organism>
<protein>
    <submittedName>
        <fullName evidence="2">Uncharacterized protein</fullName>
    </submittedName>
</protein>
<accession>A0A9P8S9P5</accession>
<keyword evidence="3" id="KW-1185">Reference proteome</keyword>
<evidence type="ECO:0000256" key="1">
    <source>
        <dbReference type="SAM" id="MobiDB-lite"/>
    </source>
</evidence>
<evidence type="ECO:0000313" key="2">
    <source>
        <dbReference type="EMBL" id="KAH0599924.1"/>
    </source>
</evidence>
<reference evidence="2 3" key="1">
    <citation type="submission" date="2020-07" db="EMBL/GenBank/DDBJ databases">
        <title>Metarhizium humberi genome.</title>
        <authorList>
            <person name="Lysoe E."/>
        </authorList>
    </citation>
    <scope>NUCLEOTIDE SEQUENCE [LARGE SCALE GENOMIC DNA]</scope>
    <source>
        <strain evidence="2 3">ESALQ1638</strain>
    </source>
</reference>
<dbReference type="EMBL" id="JACEFI010000003">
    <property type="protein sequence ID" value="KAH0599924.1"/>
    <property type="molecule type" value="Genomic_DNA"/>
</dbReference>
<evidence type="ECO:0000313" key="3">
    <source>
        <dbReference type="Proteomes" id="UP000764110"/>
    </source>
</evidence>
<gene>
    <name evidence="2" type="ORF">MHUMG1_02714</name>
</gene>
<dbReference type="AlphaFoldDB" id="A0A9P8S9P5"/>
<proteinExistence type="predicted"/>
<sequence length="236" mass="25839">MRAITIIVTGYRGQHTVSPQHSRSVKSLFRLGASWPTEAHLVKPHGQAPNNGESAAPLLGSRLQSTKTFGHNAQSYLALNYAPYQATASSTTRSISIRRLFEPPDAISACWRALVYTPDQPHKKEKQAGTLSRARDMRPSAGLVAYPQLSPSKGTNTTENRLLPQPRSTLDLAELIQNDPVPRSTMRVILGAVIHTCADKNDSSLEPPATKPIFASWAENNEGQGAGRRHMTRNQQ</sequence>